<keyword evidence="2" id="KW-1185">Reference proteome</keyword>
<accession>A0ABT4PHG2</accession>
<reference evidence="1" key="1">
    <citation type="submission" date="2022-12" db="EMBL/GenBank/DDBJ databases">
        <title>Phocaeicola acetigenes sp. nov., isolated feces from a healthy human.</title>
        <authorList>
            <person name="Do H."/>
            <person name="Ha Y.B."/>
            <person name="Kim J.-S."/>
            <person name="Suh M.K."/>
            <person name="Kim H.S."/>
            <person name="Lee J.-S."/>
        </authorList>
    </citation>
    <scope>NUCLEOTIDE SEQUENCE</scope>
    <source>
        <strain evidence="1">KGMB11183</strain>
    </source>
</reference>
<dbReference type="EMBL" id="JAPZVM010000004">
    <property type="protein sequence ID" value="MCZ8372488.1"/>
    <property type="molecule type" value="Genomic_DNA"/>
</dbReference>
<dbReference type="InterPro" id="IPR007060">
    <property type="entry name" value="FtsL/DivIC"/>
</dbReference>
<name>A0ABT4PHG2_9BACT</name>
<proteinExistence type="predicted"/>
<protein>
    <submittedName>
        <fullName evidence="1">Septum formation initiator family protein</fullName>
    </submittedName>
</protein>
<comment type="caution">
    <text evidence="1">The sequence shown here is derived from an EMBL/GenBank/DDBJ whole genome shotgun (WGS) entry which is preliminary data.</text>
</comment>
<sequence>MSKLVLFWNFIRRHKYAITLVTFALIIGVLDEENSLLQRFSHWREINKLKSEITFYRNQYERDSKRLKEISSDPEALEKVAREKYLMKKPNEDIYIFEEDLNKKQ</sequence>
<dbReference type="RefSeq" id="WP_178266704.1">
    <property type="nucleotide sequence ID" value="NZ_JAPZVM010000004.1"/>
</dbReference>
<dbReference type="Proteomes" id="UP001141933">
    <property type="component" value="Unassembled WGS sequence"/>
</dbReference>
<gene>
    <name evidence="1" type="ORF">O6P32_07150</name>
</gene>
<dbReference type="Pfam" id="PF04977">
    <property type="entry name" value="DivIC"/>
    <property type="match status" value="1"/>
</dbReference>
<organism evidence="1 2">
    <name type="scientific">Phocaeicola acetigenes</name>
    <dbReference type="NCBI Taxonomy" id="3016083"/>
    <lineage>
        <taxon>Bacteria</taxon>
        <taxon>Pseudomonadati</taxon>
        <taxon>Bacteroidota</taxon>
        <taxon>Bacteroidia</taxon>
        <taxon>Bacteroidales</taxon>
        <taxon>Bacteroidaceae</taxon>
        <taxon>Phocaeicola</taxon>
    </lineage>
</organism>
<evidence type="ECO:0000313" key="2">
    <source>
        <dbReference type="Proteomes" id="UP001141933"/>
    </source>
</evidence>
<evidence type="ECO:0000313" key="1">
    <source>
        <dbReference type="EMBL" id="MCZ8372488.1"/>
    </source>
</evidence>